<dbReference type="Pfam" id="PF00731">
    <property type="entry name" value="AIRC"/>
    <property type="match status" value="1"/>
</dbReference>
<evidence type="ECO:0000256" key="2">
    <source>
        <dbReference type="ARBA" id="ARBA00023235"/>
    </source>
</evidence>
<dbReference type="PANTHER" id="PTHR23046:SF2">
    <property type="entry name" value="PHOSPHORIBOSYLAMINOIMIDAZOLE CARBOXYLASE"/>
    <property type="match status" value="1"/>
</dbReference>
<comment type="pathway">
    <text evidence="3 4">Purine metabolism; IMP biosynthesis via de novo pathway; 5-amino-1-(5-phospho-D-ribosyl)imidazole-4-carboxylate from 5-amino-1-(5-phospho-D-ribosyl)imidazole (N5-CAIR route): step 2/2.</text>
</comment>
<dbReference type="AlphaFoldDB" id="A0A158E8H7"/>
<dbReference type="InterPro" id="IPR033747">
    <property type="entry name" value="PurE_ClassI"/>
</dbReference>
<dbReference type="NCBIfam" id="TIGR01162">
    <property type="entry name" value="purE"/>
    <property type="match status" value="1"/>
</dbReference>
<evidence type="ECO:0000256" key="4">
    <source>
        <dbReference type="PIRNR" id="PIRNR001338"/>
    </source>
</evidence>
<keyword evidence="2 3" id="KW-0413">Isomerase</keyword>
<dbReference type="EC" id="5.4.99.18" evidence="3 4"/>
<dbReference type="SMART" id="SM01001">
    <property type="entry name" value="AIRC"/>
    <property type="match status" value="1"/>
</dbReference>
<comment type="function">
    <text evidence="3 4">Catalyzes the conversion of N5-carboxyaminoimidazole ribonucleotide (N5-CAIR) to 4-carboxy-5-aminoimidazole ribonucleotide (CAIR).</text>
</comment>
<feature type="binding site" evidence="3 5">
    <location>
        <position position="64"/>
    </location>
    <ligand>
        <name>substrate</name>
    </ligand>
</feature>
<organism evidence="7 8">
    <name type="scientific">Caballeronia calidae</name>
    <dbReference type="NCBI Taxonomy" id="1777139"/>
    <lineage>
        <taxon>Bacteria</taxon>
        <taxon>Pseudomonadati</taxon>
        <taxon>Pseudomonadota</taxon>
        <taxon>Betaproteobacteria</taxon>
        <taxon>Burkholderiales</taxon>
        <taxon>Burkholderiaceae</taxon>
        <taxon>Caballeronia</taxon>
    </lineage>
</organism>
<comment type="caution">
    <text evidence="7">The sequence shown here is derived from an EMBL/GenBank/DDBJ whole genome shotgun (WGS) entry which is preliminary data.</text>
</comment>
<dbReference type="HAMAP" id="MF_01929">
    <property type="entry name" value="PurE_classI"/>
    <property type="match status" value="1"/>
</dbReference>
<name>A0A158E8H7_9BURK</name>
<reference evidence="7" key="1">
    <citation type="submission" date="2016-01" db="EMBL/GenBank/DDBJ databases">
        <authorList>
            <person name="Peeters C."/>
        </authorList>
    </citation>
    <scope>NUCLEOTIDE SEQUENCE</scope>
    <source>
        <strain evidence="7">LMG 29321</strain>
    </source>
</reference>
<evidence type="ECO:0000313" key="7">
    <source>
        <dbReference type="EMBL" id="SAL02706.1"/>
    </source>
</evidence>
<dbReference type="SUPFAM" id="SSF52255">
    <property type="entry name" value="N5-CAIR mutase (phosphoribosylaminoimidazole carboxylase, PurE)"/>
    <property type="match status" value="1"/>
</dbReference>
<evidence type="ECO:0000256" key="3">
    <source>
        <dbReference type="HAMAP-Rule" id="MF_01929"/>
    </source>
</evidence>
<evidence type="ECO:0000256" key="5">
    <source>
        <dbReference type="PIRSR" id="PIRSR001338-1"/>
    </source>
</evidence>
<dbReference type="EMBL" id="FCOX02000050">
    <property type="protein sequence ID" value="SAL02706.1"/>
    <property type="molecule type" value="Genomic_DNA"/>
</dbReference>
<keyword evidence="1 3" id="KW-0658">Purine biosynthesis</keyword>
<dbReference type="UniPathway" id="UPA00074">
    <property type="reaction ID" value="UER00943"/>
</dbReference>
<keyword evidence="8" id="KW-1185">Reference proteome</keyword>
<comment type="catalytic activity">
    <reaction evidence="3 4">
        <text>5-carboxyamino-1-(5-phospho-D-ribosyl)imidazole + H(+) = 5-amino-1-(5-phospho-D-ribosyl)imidazole-4-carboxylate</text>
        <dbReference type="Rhea" id="RHEA:13193"/>
        <dbReference type="ChEBI" id="CHEBI:15378"/>
        <dbReference type="ChEBI" id="CHEBI:58730"/>
        <dbReference type="ChEBI" id="CHEBI:77657"/>
        <dbReference type="EC" id="5.4.99.18"/>
    </reaction>
</comment>
<gene>
    <name evidence="3" type="primary">purE</name>
    <name evidence="7" type="ORF">AWB78_06410</name>
</gene>
<dbReference type="Gene3D" id="3.40.50.1970">
    <property type="match status" value="1"/>
</dbReference>
<dbReference type="PIRSF" id="PIRSF001338">
    <property type="entry name" value="AIR_carboxylase"/>
    <property type="match status" value="1"/>
</dbReference>
<sequence>MKKRRAQFKGTGMSEVQTAAHTHEAPLVGVLMGSSSDWDVMKNAVAILQEFGVPYEAKVVSAHRMPDEMFAYAESARERGVRAIIAGAGGAAHLPGMLAAKTTVPVLGVPVASKYLKGVDSLHSIVQMPKGVPVATFAIGEAGAANAALFAVSILSVTDARYAEALAAFRVKQNQAARDMALPPL</sequence>
<dbReference type="InterPro" id="IPR000031">
    <property type="entry name" value="PurE_dom"/>
</dbReference>
<evidence type="ECO:0000259" key="6">
    <source>
        <dbReference type="SMART" id="SM01001"/>
    </source>
</evidence>
<comment type="similarity">
    <text evidence="3">Belongs to the AIR carboxylase family. Class I subfamily.</text>
</comment>
<dbReference type="PANTHER" id="PTHR23046">
    <property type="entry name" value="PHOSPHORIBOSYLAMINOIMIDAZOLE CARBOXYLASE CATALYTIC SUBUNIT"/>
    <property type="match status" value="1"/>
</dbReference>
<dbReference type="Proteomes" id="UP000071859">
    <property type="component" value="Unassembled WGS sequence"/>
</dbReference>
<evidence type="ECO:0000256" key="1">
    <source>
        <dbReference type="ARBA" id="ARBA00022755"/>
    </source>
</evidence>
<proteinExistence type="inferred from homology"/>
<feature type="domain" description="PurE" evidence="6">
    <location>
        <begin position="26"/>
        <end position="177"/>
    </location>
</feature>
<dbReference type="InterPro" id="IPR024694">
    <property type="entry name" value="PurE_prokaryotes"/>
</dbReference>
<feature type="binding site" evidence="3 5">
    <location>
        <position position="37"/>
    </location>
    <ligand>
        <name>substrate</name>
    </ligand>
</feature>
<protein>
    <recommendedName>
        <fullName evidence="3 4">N5-carboxyaminoimidazole ribonucleotide mutase</fullName>
        <shortName evidence="3 4">N5-CAIR mutase</shortName>
        <ecNumber evidence="3 4">5.4.99.18</ecNumber>
    </recommendedName>
    <alternativeName>
        <fullName evidence="3">5-(carboxyamino)imidazole ribonucleotide mutase</fullName>
    </alternativeName>
</protein>
<evidence type="ECO:0000313" key="8">
    <source>
        <dbReference type="Proteomes" id="UP000071859"/>
    </source>
</evidence>
<accession>A0A158E8H7</accession>
<feature type="binding site" evidence="3 5">
    <location>
        <position position="34"/>
    </location>
    <ligand>
        <name>substrate</name>
    </ligand>
</feature>
<dbReference type="GO" id="GO:0006189">
    <property type="term" value="P:'de novo' IMP biosynthetic process"/>
    <property type="evidence" value="ECO:0007669"/>
    <property type="project" value="UniProtKB-UniRule"/>
</dbReference>
<dbReference type="GO" id="GO:0034023">
    <property type="term" value="F:5-(carboxyamino)imidazole ribonucleotide mutase activity"/>
    <property type="evidence" value="ECO:0007669"/>
    <property type="project" value="UniProtKB-UniRule"/>
</dbReference>